<comment type="caution">
    <text evidence="1">The sequence shown here is derived from an EMBL/GenBank/DDBJ whole genome shotgun (WGS) entry which is preliminary data.</text>
</comment>
<sequence>MKKKVKNAKGKVKQIKRKLLNLGFEERAYKDLIEMLSDTKDVHLKKFAAWELALWHGNKYTKEDAKKCLEFLSVVIKEETDSSTIRKAKILVAECQEILGQNIIAKKELERLLTEETHPDLLIGKGK</sequence>
<dbReference type="RefSeq" id="WP_052002182.1">
    <property type="nucleotide sequence ID" value="NZ_BAUT01000021.1"/>
</dbReference>
<evidence type="ECO:0008006" key="3">
    <source>
        <dbReference type="Google" id="ProtNLM"/>
    </source>
</evidence>
<name>W4Q2P8_9BACI</name>
<dbReference type="STRING" id="1236970.JCM9140_2311"/>
<dbReference type="EMBL" id="BAUT01000021">
    <property type="protein sequence ID" value="GAE26262.1"/>
    <property type="molecule type" value="Genomic_DNA"/>
</dbReference>
<evidence type="ECO:0000313" key="2">
    <source>
        <dbReference type="Proteomes" id="UP000018890"/>
    </source>
</evidence>
<dbReference type="AlphaFoldDB" id="W4Q2P8"/>
<reference evidence="1" key="1">
    <citation type="journal article" date="2014" name="Genome Announc.">
        <title>Draft Genome Sequences of Three Alkaliphilic Bacillus Strains, Bacillus wakoensis JCM 9140T, Bacillus akibai JCM 9157T, and Bacillus hemicellulosilyticus JCM 9152T.</title>
        <authorList>
            <person name="Yuki M."/>
            <person name="Oshima K."/>
            <person name="Suda W."/>
            <person name="Oshida Y."/>
            <person name="Kitamura K."/>
            <person name="Iida T."/>
            <person name="Hattori M."/>
            <person name="Ohkuma M."/>
        </authorList>
    </citation>
    <scope>NUCLEOTIDE SEQUENCE [LARGE SCALE GENOMIC DNA]</scope>
    <source>
        <strain evidence="1">JCM 9140</strain>
    </source>
</reference>
<proteinExistence type="predicted"/>
<dbReference type="Proteomes" id="UP000018890">
    <property type="component" value="Unassembled WGS sequence"/>
</dbReference>
<protein>
    <recommendedName>
        <fullName evidence="3">HEAT repeat domain-containing protein</fullName>
    </recommendedName>
</protein>
<keyword evidence="2" id="KW-1185">Reference proteome</keyword>
<accession>W4Q2P8</accession>
<organism evidence="1 2">
    <name type="scientific">Halalkalibacter wakoensis JCM 9140</name>
    <dbReference type="NCBI Taxonomy" id="1236970"/>
    <lineage>
        <taxon>Bacteria</taxon>
        <taxon>Bacillati</taxon>
        <taxon>Bacillota</taxon>
        <taxon>Bacilli</taxon>
        <taxon>Bacillales</taxon>
        <taxon>Bacillaceae</taxon>
        <taxon>Halalkalibacter</taxon>
    </lineage>
</organism>
<evidence type="ECO:0000313" key="1">
    <source>
        <dbReference type="EMBL" id="GAE26262.1"/>
    </source>
</evidence>
<gene>
    <name evidence="1" type="ORF">JCM9140_2311</name>
</gene>
<dbReference type="OrthoDB" id="396512at2"/>